<comment type="caution">
    <text evidence="2">The sequence shown here is derived from an EMBL/GenBank/DDBJ whole genome shotgun (WGS) entry which is preliminary data.</text>
</comment>
<sequence length="60" mass="6887">MLSALIAEFFRKYGIADDIISFYQGFMSQQFVSLSWGLTVVLLCLLAGYPLYVKKIYIKL</sequence>
<evidence type="ECO:0000256" key="1">
    <source>
        <dbReference type="SAM" id="Phobius"/>
    </source>
</evidence>
<dbReference type="Proteomes" id="UP000014073">
    <property type="component" value="Unassembled WGS sequence"/>
</dbReference>
<organism evidence="2 3">
    <name type="scientific">Phocaeicola coprophilus DSM 18228 = JCM 13818</name>
    <dbReference type="NCBI Taxonomy" id="547042"/>
    <lineage>
        <taxon>Bacteria</taxon>
        <taxon>Pseudomonadati</taxon>
        <taxon>Bacteroidota</taxon>
        <taxon>Bacteroidia</taxon>
        <taxon>Bacteroidales</taxon>
        <taxon>Bacteroidaceae</taxon>
        <taxon>Phocaeicola</taxon>
    </lineage>
</organism>
<keyword evidence="1" id="KW-1133">Transmembrane helix</keyword>
<accession>S0F8R1</accession>
<evidence type="ECO:0000313" key="3">
    <source>
        <dbReference type="Proteomes" id="UP000014073"/>
    </source>
</evidence>
<keyword evidence="3" id="KW-1185">Reference proteome</keyword>
<protein>
    <submittedName>
        <fullName evidence="2">Uncharacterized protein</fullName>
    </submittedName>
</protein>
<feature type="transmembrane region" description="Helical" evidence="1">
    <location>
        <begin position="31"/>
        <end position="52"/>
    </location>
</feature>
<proteinExistence type="predicted"/>
<reference evidence="2 3" key="1">
    <citation type="submission" date="2008-12" db="EMBL/GenBank/DDBJ databases">
        <authorList>
            <person name="Fulton L."/>
            <person name="Clifton S."/>
            <person name="Fulton B."/>
            <person name="Xu J."/>
            <person name="Minx P."/>
            <person name="Pepin K.H."/>
            <person name="Johnson M."/>
            <person name="Bhonagiri V."/>
            <person name="Nash W.E."/>
            <person name="Mardis E.R."/>
            <person name="Wilson R.K."/>
        </authorList>
    </citation>
    <scope>NUCLEOTIDE SEQUENCE [LARGE SCALE GENOMIC DNA]</scope>
    <source>
        <strain evidence="2 3">DSM 18228</strain>
    </source>
</reference>
<dbReference type="HOGENOM" id="CLU_2931471_0_0_10"/>
<dbReference type="EMBL" id="ACBW01000152">
    <property type="protein sequence ID" value="EEF76749.1"/>
    <property type="molecule type" value="Genomic_DNA"/>
</dbReference>
<name>S0F8R1_9BACT</name>
<keyword evidence="1" id="KW-0812">Transmembrane</keyword>
<evidence type="ECO:0000313" key="2">
    <source>
        <dbReference type="EMBL" id="EEF76749.1"/>
    </source>
</evidence>
<dbReference type="AlphaFoldDB" id="S0F8R1"/>
<gene>
    <name evidence="2" type="ORF">BACCOPRO_02255</name>
</gene>
<keyword evidence="1" id="KW-0472">Membrane</keyword>